<dbReference type="FunFam" id="1.20.58.160:FF:000004">
    <property type="entry name" value="TOM1-like protein 2"/>
    <property type="match status" value="1"/>
</dbReference>
<feature type="compositionally biased region" description="Low complexity" evidence="6">
    <location>
        <begin position="661"/>
        <end position="680"/>
    </location>
</feature>
<dbReference type="InterPro" id="IPR002014">
    <property type="entry name" value="VHS_dom"/>
</dbReference>
<evidence type="ECO:0000256" key="3">
    <source>
        <dbReference type="ARBA" id="ARBA00022448"/>
    </source>
</evidence>
<dbReference type="Pfam" id="PF03127">
    <property type="entry name" value="GAT"/>
    <property type="match status" value="1"/>
</dbReference>
<sequence>MVNPMVERATSDMLIGPDWAMNIEICDMCNHDPGQAKDVVKGIKKRLGSKNAKVQLLALTLMETIIKNCGDIVHMQVAERGLLHDMVKIARKKPDLHVKEKVLTLIDTWQEAFGGPRARYPQYYAAYQELLRAGAVFPQRSEQTAPVFTPPQTQPLSSYPKNLPNPDARPEPAESSESEFPTLSLSEIQNARGIMDVLAEMLSAIDPGNKEGLRQEVIIDLVDQCRTYKQRVVHLVNSTADESLLCQGLALNDDLQRVLAKHEAISSGTVLPKDKPKTDTQPSGSLVDVDGPLVDVAGAKQSNQESPSSSSGANQPLNQLLLPAPPTSNGPATPSTAANPKMDLLSGDDFSSPKAGDTSLALVPVGETQATTSPSQQNALVLFDMFSDNQPNGVANNPANANMQPTPFDGQNNTMTQQFQPQQNFQPPEQPAMYPNGTTPNMGSPFMQGSVPAWNGQLTQQPQQPVSPVYGSKPDGSLPPPPWEAQLAADGIGSPVAGSQYPSQPMQVTQVVVTHSQPLTNPMHPMGPMGTDPGVGIYIQPVTSAPMSPMSNSAAGGQGNPYFGMQYPQQAGGGQYIGMGMAPQLPMYPQQQQQLQQLQLQQQQQQLQQQQQMYSNQMAGYGGYGGGMYGQQPQQHQLTPQQQRYLEQKMYGMSVRDDSSLRSSSSYGLPSSNSSSMVPKPSKPEDKLFGDLVDLTKFKPAKTPGGSM</sequence>
<comment type="subcellular location">
    <subcellularLocation>
        <location evidence="1">Membrane</location>
        <topology evidence="1">Peripheral membrane protein</topology>
    </subcellularLocation>
</comment>
<dbReference type="InterPro" id="IPR004152">
    <property type="entry name" value="GAT_dom"/>
</dbReference>
<feature type="compositionally biased region" description="Polar residues" evidence="6">
    <location>
        <begin position="457"/>
        <end position="466"/>
    </location>
</feature>
<dbReference type="SMART" id="SM00288">
    <property type="entry name" value="VHS"/>
    <property type="match status" value="1"/>
</dbReference>
<keyword evidence="4" id="KW-0653">Protein transport</keyword>
<dbReference type="CDD" id="cd14231">
    <property type="entry name" value="GAT_GGA-like_plant"/>
    <property type="match status" value="1"/>
</dbReference>
<dbReference type="GO" id="GO:0005737">
    <property type="term" value="C:cytoplasm"/>
    <property type="evidence" value="ECO:0007669"/>
    <property type="project" value="UniProtKB-ARBA"/>
</dbReference>
<feature type="region of interest" description="Disordered" evidence="6">
    <location>
        <begin position="457"/>
        <end position="480"/>
    </location>
</feature>
<evidence type="ECO:0000259" key="7">
    <source>
        <dbReference type="PROSITE" id="PS50179"/>
    </source>
</evidence>
<proteinExistence type="inferred from homology"/>
<name>A0AAV2DJN1_9ROSI</name>
<dbReference type="InterPro" id="IPR038425">
    <property type="entry name" value="GAT_sf"/>
</dbReference>
<dbReference type="AlphaFoldDB" id="A0AAV2DJN1"/>
<dbReference type="FunFam" id="1.25.40.90:FF:000028">
    <property type="entry name" value="TOM1-like protein 2"/>
    <property type="match status" value="1"/>
</dbReference>
<dbReference type="Gene3D" id="1.20.58.160">
    <property type="match status" value="1"/>
</dbReference>
<dbReference type="GO" id="GO:0035091">
    <property type="term" value="F:phosphatidylinositol binding"/>
    <property type="evidence" value="ECO:0007669"/>
    <property type="project" value="InterPro"/>
</dbReference>
<reference evidence="9 10" key="1">
    <citation type="submission" date="2024-04" db="EMBL/GenBank/DDBJ databases">
        <authorList>
            <person name="Fracassetti M."/>
        </authorList>
    </citation>
    <scope>NUCLEOTIDE SEQUENCE [LARGE SCALE GENOMIC DNA]</scope>
</reference>
<dbReference type="Pfam" id="PF00790">
    <property type="entry name" value="VHS"/>
    <property type="match status" value="1"/>
</dbReference>
<dbReference type="SUPFAM" id="SSF48464">
    <property type="entry name" value="ENTH/VHS domain"/>
    <property type="match status" value="1"/>
</dbReference>
<dbReference type="GO" id="GO:0043130">
    <property type="term" value="F:ubiquitin binding"/>
    <property type="evidence" value="ECO:0007669"/>
    <property type="project" value="InterPro"/>
</dbReference>
<feature type="region of interest" description="Disordered" evidence="6">
    <location>
        <begin position="269"/>
        <end position="352"/>
    </location>
</feature>
<dbReference type="CDD" id="cd03561">
    <property type="entry name" value="VHS"/>
    <property type="match status" value="1"/>
</dbReference>
<keyword evidence="5" id="KW-0472">Membrane</keyword>
<feature type="compositionally biased region" description="Polar residues" evidence="6">
    <location>
        <begin position="329"/>
        <end position="338"/>
    </location>
</feature>
<protein>
    <submittedName>
        <fullName evidence="9">Uncharacterized protein</fullName>
    </submittedName>
</protein>
<evidence type="ECO:0000256" key="4">
    <source>
        <dbReference type="ARBA" id="ARBA00022927"/>
    </source>
</evidence>
<feature type="domain" description="GAT" evidence="8">
    <location>
        <begin position="179"/>
        <end position="267"/>
    </location>
</feature>
<evidence type="ECO:0000313" key="9">
    <source>
        <dbReference type="EMBL" id="CAL1373477.1"/>
    </source>
</evidence>
<gene>
    <name evidence="9" type="ORF">LTRI10_LOCUS15402</name>
</gene>
<evidence type="ECO:0000313" key="10">
    <source>
        <dbReference type="Proteomes" id="UP001497516"/>
    </source>
</evidence>
<accession>A0AAV2DJN1</accession>
<comment type="similarity">
    <text evidence="2">Belongs to the TOM1 family.</text>
</comment>
<dbReference type="GO" id="GO:0043328">
    <property type="term" value="P:protein transport to vacuole involved in ubiquitin-dependent protein catabolic process via the multivesicular body sorting pathway"/>
    <property type="evidence" value="ECO:0007669"/>
    <property type="project" value="InterPro"/>
</dbReference>
<feature type="domain" description="VHS" evidence="7">
    <location>
        <begin position="9"/>
        <end position="138"/>
    </location>
</feature>
<feature type="region of interest" description="Disordered" evidence="6">
    <location>
        <begin position="654"/>
        <end position="690"/>
    </location>
</feature>
<dbReference type="GO" id="GO:0016020">
    <property type="term" value="C:membrane"/>
    <property type="evidence" value="ECO:0007669"/>
    <property type="project" value="UniProtKB-SubCell"/>
</dbReference>
<feature type="compositionally biased region" description="Low complexity" evidence="6">
    <location>
        <begin position="306"/>
        <end position="322"/>
    </location>
</feature>
<evidence type="ECO:0000256" key="1">
    <source>
        <dbReference type="ARBA" id="ARBA00004170"/>
    </source>
</evidence>
<dbReference type="Gene3D" id="1.25.40.90">
    <property type="match status" value="1"/>
</dbReference>
<feature type="region of interest" description="Disordered" evidence="6">
    <location>
        <begin position="142"/>
        <end position="182"/>
    </location>
</feature>
<dbReference type="PANTHER" id="PTHR45898:SF4">
    <property type="entry name" value="TARGET OF MYB PROTEIN 1"/>
    <property type="match status" value="1"/>
</dbReference>
<evidence type="ECO:0000259" key="8">
    <source>
        <dbReference type="PROSITE" id="PS50909"/>
    </source>
</evidence>
<dbReference type="PANTHER" id="PTHR45898">
    <property type="entry name" value="TOM1-LIKE PROTEIN"/>
    <property type="match status" value="1"/>
</dbReference>
<organism evidence="9 10">
    <name type="scientific">Linum trigynum</name>
    <dbReference type="NCBI Taxonomy" id="586398"/>
    <lineage>
        <taxon>Eukaryota</taxon>
        <taxon>Viridiplantae</taxon>
        <taxon>Streptophyta</taxon>
        <taxon>Embryophyta</taxon>
        <taxon>Tracheophyta</taxon>
        <taxon>Spermatophyta</taxon>
        <taxon>Magnoliopsida</taxon>
        <taxon>eudicotyledons</taxon>
        <taxon>Gunneridae</taxon>
        <taxon>Pentapetalae</taxon>
        <taxon>rosids</taxon>
        <taxon>fabids</taxon>
        <taxon>Malpighiales</taxon>
        <taxon>Linaceae</taxon>
        <taxon>Linum</taxon>
    </lineage>
</organism>
<keyword evidence="10" id="KW-1185">Reference proteome</keyword>
<dbReference type="SUPFAM" id="SSF89009">
    <property type="entry name" value="GAT-like domain"/>
    <property type="match status" value="1"/>
</dbReference>
<evidence type="ECO:0000256" key="5">
    <source>
        <dbReference type="ARBA" id="ARBA00023136"/>
    </source>
</evidence>
<dbReference type="InterPro" id="IPR044836">
    <property type="entry name" value="TOL_plant"/>
</dbReference>
<dbReference type="PROSITE" id="PS50179">
    <property type="entry name" value="VHS"/>
    <property type="match status" value="1"/>
</dbReference>
<keyword evidence="3" id="KW-0813">Transport</keyword>
<evidence type="ECO:0000256" key="6">
    <source>
        <dbReference type="SAM" id="MobiDB-lite"/>
    </source>
</evidence>
<dbReference type="Proteomes" id="UP001497516">
    <property type="component" value="Chromosome 3"/>
</dbReference>
<dbReference type="InterPro" id="IPR008942">
    <property type="entry name" value="ENTH_VHS"/>
</dbReference>
<dbReference type="EMBL" id="OZ034816">
    <property type="protein sequence ID" value="CAL1373477.1"/>
    <property type="molecule type" value="Genomic_DNA"/>
</dbReference>
<dbReference type="PROSITE" id="PS50909">
    <property type="entry name" value="GAT"/>
    <property type="match status" value="1"/>
</dbReference>
<evidence type="ECO:0000256" key="2">
    <source>
        <dbReference type="ARBA" id="ARBA00007708"/>
    </source>
</evidence>